<sequence>MFDEKKSNEPVDFIQLLHLTDDFYGQPFVLQPWEKEIIRDVYGTLNGRGYRQYIYAYLEIPKKNGKTTLIAGLGLYHLTCDGPGGQIYCCAADRDQASLAYNAMLQMIDQDEALQEILQITDSKKMIRNRETGTFLRVLSAEAYTKHGLNPTIVIFDELHAQPNRDLWDVMTFGAGAARKETLYWIITTAGDDPDRTSIGWEEHEYARRVRDGEIQDPYWYVRIYGAQEDLKKDDIFKENVWYACNPSLGVSIDIDKVRQEAVAARNSPAAERLFRWLRLNQWNKNKARGWLPLTSWDATTGDWTREDLRGCYCYGGLDLATTWDMNGFALIFPPQKGWKDYRVIFDAWIPEENMKERVRRDHVPYDEWARGGFLQTTEGNVTDYASVRARIQKYAKMYRIREIGYDKYNATETALMLQASGVKMVVVDQTILGMSPSMKELEVMFKTSENNAKKGDPPLITHEMNPAARWCFGNVNISMDGKENYMPIKDSKTERIDIFVALVDAMARLLPHMARRSAYAEHGVIAV</sequence>
<dbReference type="OrthoDB" id="9760250at2"/>
<dbReference type="Proteomes" id="UP000469440">
    <property type="component" value="Unassembled WGS sequence"/>
</dbReference>
<dbReference type="PANTHER" id="PTHR41287:SF1">
    <property type="entry name" value="PROTEIN YMFN"/>
    <property type="match status" value="1"/>
</dbReference>
<dbReference type="GO" id="GO:0004519">
    <property type="term" value="F:endonuclease activity"/>
    <property type="evidence" value="ECO:0007669"/>
    <property type="project" value="InterPro"/>
</dbReference>
<dbReference type="Pfam" id="PF20441">
    <property type="entry name" value="TerL_nuclease"/>
    <property type="match status" value="1"/>
</dbReference>
<gene>
    <name evidence="3" type="ORF">CAFE_30750</name>
</gene>
<reference evidence="3 4" key="1">
    <citation type="submission" date="2019-09" db="EMBL/GenBank/DDBJ databases">
        <title>Genome sequence of Clostridium sp. EA1.</title>
        <authorList>
            <person name="Poehlein A."/>
            <person name="Bengelsdorf F.R."/>
            <person name="Daniel R."/>
        </authorList>
    </citation>
    <scope>NUCLEOTIDE SEQUENCE [LARGE SCALE GENOMIC DNA]</scope>
    <source>
        <strain evidence="3 4">EA1</strain>
    </source>
</reference>
<feature type="domain" description="Terminase large subunit-like endonuclease" evidence="2">
    <location>
        <begin position="232"/>
        <end position="511"/>
    </location>
</feature>
<evidence type="ECO:0000259" key="1">
    <source>
        <dbReference type="Pfam" id="PF03354"/>
    </source>
</evidence>
<dbReference type="Gene3D" id="3.40.50.300">
    <property type="entry name" value="P-loop containing nucleotide triphosphate hydrolases"/>
    <property type="match status" value="1"/>
</dbReference>
<dbReference type="InterPro" id="IPR027417">
    <property type="entry name" value="P-loop_NTPase"/>
</dbReference>
<organism evidence="3 4">
    <name type="scientific">Caproicibacter fermentans</name>
    <dbReference type="NCBI Taxonomy" id="2576756"/>
    <lineage>
        <taxon>Bacteria</taxon>
        <taxon>Bacillati</taxon>
        <taxon>Bacillota</taxon>
        <taxon>Clostridia</taxon>
        <taxon>Eubacteriales</taxon>
        <taxon>Acutalibacteraceae</taxon>
        <taxon>Caproicibacter</taxon>
    </lineage>
</organism>
<proteinExistence type="predicted"/>
<comment type="caution">
    <text evidence="3">The sequence shown here is derived from an EMBL/GenBank/DDBJ whole genome shotgun (WGS) entry which is preliminary data.</text>
</comment>
<dbReference type="InterPro" id="IPR046461">
    <property type="entry name" value="TerL_ATPase"/>
</dbReference>
<protein>
    <submittedName>
        <fullName evidence="3">Phage Terminase</fullName>
    </submittedName>
</protein>
<dbReference type="InterPro" id="IPR005021">
    <property type="entry name" value="Terminase_largesu-like"/>
</dbReference>
<dbReference type="PANTHER" id="PTHR41287">
    <property type="match status" value="1"/>
</dbReference>
<feature type="domain" description="Terminase large subunit-like ATPase" evidence="1">
    <location>
        <begin position="32"/>
        <end position="208"/>
    </location>
</feature>
<accession>A0A6N8I2V9</accession>
<dbReference type="AlphaFoldDB" id="A0A6N8I2V9"/>
<evidence type="ECO:0000313" key="4">
    <source>
        <dbReference type="Proteomes" id="UP000469440"/>
    </source>
</evidence>
<dbReference type="EMBL" id="VWXL01000088">
    <property type="protein sequence ID" value="MVB12342.1"/>
    <property type="molecule type" value="Genomic_DNA"/>
</dbReference>
<evidence type="ECO:0000259" key="2">
    <source>
        <dbReference type="Pfam" id="PF20441"/>
    </source>
</evidence>
<dbReference type="Pfam" id="PF03354">
    <property type="entry name" value="TerL_ATPase"/>
    <property type="match status" value="1"/>
</dbReference>
<dbReference type="RefSeq" id="WP_156991125.1">
    <property type="nucleotide sequence ID" value="NZ_VWXL01000088.1"/>
</dbReference>
<evidence type="ECO:0000313" key="3">
    <source>
        <dbReference type="EMBL" id="MVB12342.1"/>
    </source>
</evidence>
<dbReference type="InterPro" id="IPR046462">
    <property type="entry name" value="TerL_nuclease"/>
</dbReference>
<keyword evidence="4" id="KW-1185">Reference proteome</keyword>
<name>A0A6N8I2V9_9FIRM</name>